<dbReference type="Proteomes" id="UP000184498">
    <property type="component" value="Unassembled WGS sequence"/>
</dbReference>
<dbReference type="STRING" id="216903.SAMN05444371_3357"/>
<evidence type="ECO:0000313" key="1">
    <source>
        <dbReference type="EMBL" id="SHK69785.1"/>
    </source>
</evidence>
<proteinExistence type="predicted"/>
<reference evidence="2" key="1">
    <citation type="submission" date="2016-11" db="EMBL/GenBank/DDBJ databases">
        <authorList>
            <person name="Varghese N."/>
            <person name="Submissions S."/>
        </authorList>
    </citation>
    <scope>NUCLEOTIDE SEQUENCE [LARGE SCALE GENOMIC DNA]</scope>
    <source>
        <strain evidence="2">DSM 18016</strain>
    </source>
</reference>
<accession>A0A1M6UKL8</accession>
<dbReference type="OrthoDB" id="1261306at2"/>
<gene>
    <name evidence="1" type="ORF">SAMN05444371_3357</name>
</gene>
<organism evidence="1 2">
    <name type="scientific">Epilithonimonas mollis</name>
    <dbReference type="NCBI Taxonomy" id="216903"/>
    <lineage>
        <taxon>Bacteria</taxon>
        <taxon>Pseudomonadati</taxon>
        <taxon>Bacteroidota</taxon>
        <taxon>Flavobacteriia</taxon>
        <taxon>Flavobacteriales</taxon>
        <taxon>Weeksellaceae</taxon>
        <taxon>Chryseobacterium group</taxon>
        <taxon>Epilithonimonas</taxon>
    </lineage>
</organism>
<protein>
    <submittedName>
        <fullName evidence="1">Uncharacterized protein</fullName>
    </submittedName>
</protein>
<dbReference type="EMBL" id="FRAM01000005">
    <property type="protein sequence ID" value="SHK69785.1"/>
    <property type="molecule type" value="Genomic_DNA"/>
</dbReference>
<name>A0A1M6UKL8_9FLAO</name>
<keyword evidence="2" id="KW-1185">Reference proteome</keyword>
<evidence type="ECO:0000313" key="2">
    <source>
        <dbReference type="Proteomes" id="UP000184498"/>
    </source>
</evidence>
<dbReference type="RefSeq" id="WP_073000294.1">
    <property type="nucleotide sequence ID" value="NZ_FRAM01000005.1"/>
</dbReference>
<sequence>MIQESSNETKTIEKTIIERDTVFNTKTDSTFYNALIECQNGIPILKNPTVTKSADAKVDVDVMLDGNQLKVKATKEAEQMFLKWKEEYTKENSTKETKIPYPVYIDKPVPLELTWWQDLWIKIGKLSVVSFTLYALIKIPWLSLTKRFFP</sequence>
<dbReference type="AlphaFoldDB" id="A0A1M6UKL8"/>